<accession>A0A183LUA8</accession>
<proteinExistence type="predicted"/>
<gene>
    <name evidence="1" type="ORF">SMRZ_LOCUS7383</name>
</gene>
<evidence type="ECO:0000313" key="1">
    <source>
        <dbReference type="EMBL" id="VDO76038.1"/>
    </source>
</evidence>
<dbReference type="InterPro" id="IPR013783">
    <property type="entry name" value="Ig-like_fold"/>
</dbReference>
<name>A0A183LUA8_9TREM</name>
<protein>
    <submittedName>
        <fullName evidence="1">Uncharacterized protein</fullName>
    </submittedName>
</protein>
<dbReference type="STRING" id="48269.A0A183LUA8"/>
<organism evidence="1 2">
    <name type="scientific">Schistosoma margrebowiei</name>
    <dbReference type="NCBI Taxonomy" id="48269"/>
    <lineage>
        <taxon>Eukaryota</taxon>
        <taxon>Metazoa</taxon>
        <taxon>Spiralia</taxon>
        <taxon>Lophotrochozoa</taxon>
        <taxon>Platyhelminthes</taxon>
        <taxon>Trematoda</taxon>
        <taxon>Digenea</taxon>
        <taxon>Strigeidida</taxon>
        <taxon>Schistosomatoidea</taxon>
        <taxon>Schistosomatidae</taxon>
        <taxon>Schistosoma</taxon>
    </lineage>
</organism>
<reference evidence="1 2" key="1">
    <citation type="submission" date="2018-11" db="EMBL/GenBank/DDBJ databases">
        <authorList>
            <consortium name="Pathogen Informatics"/>
        </authorList>
    </citation>
    <scope>NUCLEOTIDE SEQUENCE [LARGE SCALE GENOMIC DNA]</scope>
    <source>
        <strain evidence="1 2">Zambia</strain>
    </source>
</reference>
<sequence>MSPIFYIINIYLLQNVSFTTCNTLTYKLNQENLNLSSFEHFMITGESLMEIHNDIYQMKTTSNKLNIKTYELKPNEEILYTDIPQYIIQPPSILYTSKWQPAIVYCVAEPVILLYIVCVTNPIHSNARYEYNKEYIELLMNQTFKQYSNLLNFKLSKNFNINISNKQNRKTSIRLIDENTVEEWFGDYWCQCEAWNNILKLGEPRVKISNQTHIRIAYTNTHTQSHTFVYIYTYTTSTTHNDDDNNNNHLNPCIPFW</sequence>
<dbReference type="Gene3D" id="2.60.40.10">
    <property type="entry name" value="Immunoglobulins"/>
    <property type="match status" value="1"/>
</dbReference>
<evidence type="ECO:0000313" key="2">
    <source>
        <dbReference type="Proteomes" id="UP000277204"/>
    </source>
</evidence>
<keyword evidence="2" id="KW-1185">Reference proteome</keyword>
<dbReference type="EMBL" id="UZAI01002968">
    <property type="protein sequence ID" value="VDO76038.1"/>
    <property type="molecule type" value="Genomic_DNA"/>
</dbReference>
<dbReference type="Proteomes" id="UP000277204">
    <property type="component" value="Unassembled WGS sequence"/>
</dbReference>
<dbReference type="AlphaFoldDB" id="A0A183LUA8"/>